<keyword evidence="6" id="KW-0808">Transferase</keyword>
<dbReference type="NCBIfam" id="TIGR00374">
    <property type="entry name" value="flippase-like domain"/>
    <property type="match status" value="1"/>
</dbReference>
<feature type="transmembrane region" description="Helical" evidence="14">
    <location>
        <begin position="422"/>
        <end position="439"/>
    </location>
</feature>
<dbReference type="PANTHER" id="PTHR34697:SF2">
    <property type="entry name" value="PHOSPHATIDYLGLYCEROL LYSYLTRANSFERASE"/>
    <property type="match status" value="1"/>
</dbReference>
<keyword evidence="5" id="KW-1003">Cell membrane</keyword>
<keyword evidence="7 14" id="KW-0812">Transmembrane</keyword>
<keyword evidence="9" id="KW-0443">Lipid metabolism</keyword>
<evidence type="ECO:0000256" key="2">
    <source>
        <dbReference type="ARBA" id="ARBA00008627"/>
    </source>
</evidence>
<evidence type="ECO:0000256" key="13">
    <source>
        <dbReference type="ARBA" id="ARBA00047540"/>
    </source>
</evidence>
<evidence type="ECO:0000256" key="11">
    <source>
        <dbReference type="ARBA" id="ARBA00023251"/>
    </source>
</evidence>
<dbReference type="KEGG" id="pseg:D3H65_02115"/>
<feature type="domain" description="Phosphatidylglycerol lysyltransferase C-terminal" evidence="15">
    <location>
        <begin position="553"/>
        <end position="844"/>
    </location>
</feature>
<dbReference type="Pfam" id="PF09924">
    <property type="entry name" value="LPG_synthase_C"/>
    <property type="match status" value="1"/>
</dbReference>
<protein>
    <recommendedName>
        <fullName evidence="4">Phosphatidylglycerol lysyltransferase</fullName>
        <ecNumber evidence="3">2.3.2.3</ecNumber>
    </recommendedName>
    <alternativeName>
        <fullName evidence="12">Lysylphosphatidylglycerol synthase</fullName>
    </alternativeName>
</protein>
<evidence type="ECO:0000256" key="12">
    <source>
        <dbReference type="ARBA" id="ARBA00031899"/>
    </source>
</evidence>
<feature type="transmembrane region" description="Helical" evidence="14">
    <location>
        <begin position="95"/>
        <end position="115"/>
    </location>
</feature>
<evidence type="ECO:0000259" key="15">
    <source>
        <dbReference type="Pfam" id="PF09924"/>
    </source>
</evidence>
<feature type="transmembrane region" description="Helical" evidence="14">
    <location>
        <begin position="222"/>
        <end position="241"/>
    </location>
</feature>
<keyword evidence="8 14" id="KW-1133">Transmembrane helix</keyword>
<dbReference type="SUPFAM" id="SSF55729">
    <property type="entry name" value="Acyl-CoA N-acyltransferases (Nat)"/>
    <property type="match status" value="1"/>
</dbReference>
<dbReference type="EMBL" id="CP032157">
    <property type="protein sequence ID" value="AXY72835.1"/>
    <property type="molecule type" value="Genomic_DNA"/>
</dbReference>
<dbReference type="AlphaFoldDB" id="A0A3B7MMJ3"/>
<dbReference type="EC" id="2.3.2.3" evidence="3"/>
<feature type="transmembrane region" description="Helical" evidence="14">
    <location>
        <begin position="253"/>
        <end position="273"/>
    </location>
</feature>
<accession>A0A3B7MMJ3</accession>
<keyword evidence="10 14" id="KW-0472">Membrane</keyword>
<evidence type="ECO:0000256" key="8">
    <source>
        <dbReference type="ARBA" id="ARBA00022989"/>
    </source>
</evidence>
<dbReference type="GO" id="GO:0005886">
    <property type="term" value="C:plasma membrane"/>
    <property type="evidence" value="ECO:0007669"/>
    <property type="project" value="UniProtKB-SubCell"/>
</dbReference>
<dbReference type="Pfam" id="PF03706">
    <property type="entry name" value="LPG_synthase_TM"/>
    <property type="match status" value="1"/>
</dbReference>
<dbReference type="Proteomes" id="UP000263900">
    <property type="component" value="Chromosome"/>
</dbReference>
<feature type="transmembrane region" description="Helical" evidence="14">
    <location>
        <begin position="54"/>
        <end position="74"/>
    </location>
</feature>
<dbReference type="InterPro" id="IPR022791">
    <property type="entry name" value="L-PG_synthase/AglD"/>
</dbReference>
<evidence type="ECO:0000313" key="17">
    <source>
        <dbReference type="Proteomes" id="UP000263900"/>
    </source>
</evidence>
<dbReference type="GO" id="GO:0046677">
    <property type="term" value="P:response to antibiotic"/>
    <property type="evidence" value="ECO:0007669"/>
    <property type="project" value="UniProtKB-KW"/>
</dbReference>
<evidence type="ECO:0000256" key="1">
    <source>
        <dbReference type="ARBA" id="ARBA00004651"/>
    </source>
</evidence>
<sequence>MATSLQNKLRTFFQRAPKKELLAILVLLLAIVFFRSERKELSTILPQIHKANPWLVIAGLGMTIVYILFQSGIYRKSFASIGLRFSWARSILLFLKRNFISVFLPAGSISALAYAPSQIRKAGFSKTQVYQASALFGFAGLLTVVLAGLPIIILSALSLKHSQSGYAMAGIAIMILLVATLAWATRSFAQKGMLYRFFSRKFPATIPFLDDLFSANVNKKQFGGAVLYSMGVELCGILHIWLAMQALGIHASLIAAASAYIAAVLMMVVSPFLRGLGAVEISLVYILQQFGYSLEQSLAVMVLYRLFEFWLPLLAGIIAFAWKGRKLFLRMAPALLTFTLGMINIVSVVLPPVRSRLHILHQYLPVRAMHASNLLVLYIGLGLLITAAFLLRGLRSAWLIAVGLSFLSLVGHVTKALDYEEAIIAAITLLILLTTSGQYRSRSSYKWIRTGLQTALLSMSAVLLFGFLSFYFVDQRHFGVDFTWRQSLLHTLNSFLLVEDSGLHPVTRFGHEFIAIIRIAGFLTWAFLLLTLIIPYTKRQKTSESIRQRARFLLSQYGNSAMDYFKVYKDKLYFFSDLQEAFIAYRIAGGFAVVLEEPVCAEEHKTAVLQEFDQHCKKMGLKTAFYRVNEDSISYFRELKKKKLMIGQEGILELAKFSLEGRDKKSLRNGLNNLQKKGFTMAVHAAPHTPDLVQQLRRVSDNWLQFFTREEMIFAQGMFDEKELMLQDIITVSDAEGRIVAFLNIIPDYAEEECTYDLIRKTGDAPAAAADALILQLIEYARGKGKLFINLGMVPLTGLSQPDNTAEQILKMVSPRVRRFRRYDGLREFKEKYATFWENKYLLYEHDFDLFQLPNALRKVMRPVH</sequence>
<feature type="transmembrane region" description="Helical" evidence="14">
    <location>
        <begin position="451"/>
        <end position="473"/>
    </location>
</feature>
<evidence type="ECO:0000256" key="3">
    <source>
        <dbReference type="ARBA" id="ARBA00012014"/>
    </source>
</evidence>
<keyword evidence="17" id="KW-1185">Reference proteome</keyword>
<comment type="catalytic activity">
    <reaction evidence="13">
        <text>L-lysyl-tRNA(Lys) + a 1,2-diacyl-sn-glycero-3-phospho-(1'-sn-glycerol) = a 1,2-diacyl-sn-glycero-3-phospho-1'-(3'-O-L-lysyl)-sn-glycerol + tRNA(Lys)</text>
        <dbReference type="Rhea" id="RHEA:10668"/>
        <dbReference type="Rhea" id="RHEA-COMP:9696"/>
        <dbReference type="Rhea" id="RHEA-COMP:9697"/>
        <dbReference type="ChEBI" id="CHEBI:64716"/>
        <dbReference type="ChEBI" id="CHEBI:75792"/>
        <dbReference type="ChEBI" id="CHEBI:78442"/>
        <dbReference type="ChEBI" id="CHEBI:78529"/>
        <dbReference type="EC" id="2.3.2.3"/>
    </reaction>
</comment>
<dbReference type="RefSeq" id="WP_119048673.1">
    <property type="nucleotide sequence ID" value="NZ_CP032157.1"/>
</dbReference>
<feature type="transmembrane region" description="Helical" evidence="14">
    <location>
        <begin position="166"/>
        <end position="185"/>
    </location>
</feature>
<dbReference type="OrthoDB" id="145485at2"/>
<dbReference type="GO" id="GO:0050071">
    <property type="term" value="F:phosphatidylglycerol lysyltransferase activity"/>
    <property type="evidence" value="ECO:0007669"/>
    <property type="project" value="UniProtKB-EC"/>
</dbReference>
<name>A0A3B7MMJ3_9BACT</name>
<evidence type="ECO:0000256" key="5">
    <source>
        <dbReference type="ARBA" id="ARBA00022475"/>
    </source>
</evidence>
<feature type="transmembrane region" description="Helical" evidence="14">
    <location>
        <begin position="302"/>
        <end position="322"/>
    </location>
</feature>
<evidence type="ECO:0000256" key="9">
    <source>
        <dbReference type="ARBA" id="ARBA00023098"/>
    </source>
</evidence>
<proteinExistence type="inferred from homology"/>
<evidence type="ECO:0000256" key="10">
    <source>
        <dbReference type="ARBA" id="ARBA00023136"/>
    </source>
</evidence>
<evidence type="ECO:0000256" key="4">
    <source>
        <dbReference type="ARBA" id="ARBA00021546"/>
    </source>
</evidence>
<comment type="subcellular location">
    <subcellularLocation>
        <location evidence="1">Cell membrane</location>
        <topology evidence="1">Multi-pass membrane protein</topology>
    </subcellularLocation>
</comment>
<keyword evidence="11" id="KW-0046">Antibiotic resistance</keyword>
<evidence type="ECO:0000256" key="6">
    <source>
        <dbReference type="ARBA" id="ARBA00022679"/>
    </source>
</evidence>
<feature type="transmembrane region" description="Helical" evidence="14">
    <location>
        <begin position="513"/>
        <end position="537"/>
    </location>
</feature>
<evidence type="ECO:0000256" key="7">
    <source>
        <dbReference type="ARBA" id="ARBA00022692"/>
    </source>
</evidence>
<feature type="transmembrane region" description="Helical" evidence="14">
    <location>
        <begin position="373"/>
        <end position="391"/>
    </location>
</feature>
<gene>
    <name evidence="16" type="ORF">D3H65_02115</name>
</gene>
<dbReference type="InterPro" id="IPR051211">
    <property type="entry name" value="PG_lysyltransferase"/>
</dbReference>
<dbReference type="GO" id="GO:0006629">
    <property type="term" value="P:lipid metabolic process"/>
    <property type="evidence" value="ECO:0007669"/>
    <property type="project" value="UniProtKB-KW"/>
</dbReference>
<dbReference type="GO" id="GO:0055091">
    <property type="term" value="P:phospholipid homeostasis"/>
    <property type="evidence" value="ECO:0007669"/>
    <property type="project" value="TreeGrafter"/>
</dbReference>
<organism evidence="16 17">
    <name type="scientific">Paraflavitalea soli</name>
    <dbReference type="NCBI Taxonomy" id="2315862"/>
    <lineage>
        <taxon>Bacteria</taxon>
        <taxon>Pseudomonadati</taxon>
        <taxon>Bacteroidota</taxon>
        <taxon>Chitinophagia</taxon>
        <taxon>Chitinophagales</taxon>
        <taxon>Chitinophagaceae</taxon>
        <taxon>Paraflavitalea</taxon>
    </lineage>
</organism>
<dbReference type="PANTHER" id="PTHR34697">
    <property type="entry name" value="PHOSPHATIDYLGLYCEROL LYSYLTRANSFERASE"/>
    <property type="match status" value="1"/>
</dbReference>
<dbReference type="InterPro" id="IPR024320">
    <property type="entry name" value="LPG_synthase_C"/>
</dbReference>
<reference evidence="16 17" key="1">
    <citation type="submission" date="2018-09" db="EMBL/GenBank/DDBJ databases">
        <title>Genome sequencing of strain 6GH32-13.</title>
        <authorList>
            <person name="Weon H.-Y."/>
            <person name="Heo J."/>
            <person name="Kwon S.-W."/>
        </authorList>
    </citation>
    <scope>NUCLEOTIDE SEQUENCE [LARGE SCALE GENOMIC DNA]</scope>
    <source>
        <strain evidence="16 17">5GH32-13</strain>
    </source>
</reference>
<comment type="similarity">
    <text evidence="2">Belongs to the LPG synthase family.</text>
</comment>
<feature type="transmembrane region" description="Helical" evidence="14">
    <location>
        <begin position="398"/>
        <end position="416"/>
    </location>
</feature>
<dbReference type="InterPro" id="IPR016181">
    <property type="entry name" value="Acyl_CoA_acyltransferase"/>
</dbReference>
<feature type="transmembrane region" description="Helical" evidence="14">
    <location>
        <begin position="334"/>
        <end position="353"/>
    </location>
</feature>
<evidence type="ECO:0000313" key="16">
    <source>
        <dbReference type="EMBL" id="AXY72835.1"/>
    </source>
</evidence>
<feature type="transmembrane region" description="Helical" evidence="14">
    <location>
        <begin position="135"/>
        <end position="159"/>
    </location>
</feature>
<evidence type="ECO:0000256" key="14">
    <source>
        <dbReference type="SAM" id="Phobius"/>
    </source>
</evidence>